<name>A0ABC9DYU8_9POAL</name>
<gene>
    <name evidence="1" type="ORF">URODEC1_LOCUS89851</name>
</gene>
<proteinExistence type="predicted"/>
<evidence type="ECO:0000313" key="1">
    <source>
        <dbReference type="EMBL" id="CAL5047295.1"/>
    </source>
</evidence>
<dbReference type="EMBL" id="OZ075145">
    <property type="protein sequence ID" value="CAL5047295.1"/>
    <property type="molecule type" value="Genomic_DNA"/>
</dbReference>
<reference evidence="2" key="1">
    <citation type="submission" date="2024-06" db="EMBL/GenBank/DDBJ databases">
        <authorList>
            <person name="Ryan C."/>
        </authorList>
    </citation>
    <scope>NUCLEOTIDE SEQUENCE [LARGE SCALE GENOMIC DNA]</scope>
</reference>
<keyword evidence="2" id="KW-1185">Reference proteome</keyword>
<reference evidence="1 2" key="2">
    <citation type="submission" date="2024-10" db="EMBL/GenBank/DDBJ databases">
        <authorList>
            <person name="Ryan C."/>
        </authorList>
    </citation>
    <scope>NUCLEOTIDE SEQUENCE [LARGE SCALE GENOMIC DNA]</scope>
</reference>
<organism evidence="1 2">
    <name type="scientific">Urochloa decumbens</name>
    <dbReference type="NCBI Taxonomy" id="240449"/>
    <lineage>
        <taxon>Eukaryota</taxon>
        <taxon>Viridiplantae</taxon>
        <taxon>Streptophyta</taxon>
        <taxon>Embryophyta</taxon>
        <taxon>Tracheophyta</taxon>
        <taxon>Spermatophyta</taxon>
        <taxon>Magnoliopsida</taxon>
        <taxon>Liliopsida</taxon>
        <taxon>Poales</taxon>
        <taxon>Poaceae</taxon>
        <taxon>PACMAD clade</taxon>
        <taxon>Panicoideae</taxon>
        <taxon>Panicodae</taxon>
        <taxon>Paniceae</taxon>
        <taxon>Melinidinae</taxon>
        <taxon>Urochloa</taxon>
    </lineage>
</organism>
<protein>
    <submittedName>
        <fullName evidence="1">Uncharacterized protein</fullName>
    </submittedName>
</protein>
<dbReference type="Proteomes" id="UP001497457">
    <property type="component" value="Chromosome 35b"/>
</dbReference>
<evidence type="ECO:0000313" key="2">
    <source>
        <dbReference type="Proteomes" id="UP001497457"/>
    </source>
</evidence>
<sequence length="838" mass="92341">MAAGDGDRGCTFNRQCFCRWRSRCSPQIPLVTAGRDYEFMPAGADDGAAAWSLVACVLSMTSTGNTLLRLHRFRTARSGRVLGRSGGALEIVGDVAAGHGGTDDDAAPAHVSDVTATPGPDGGSSLCLFVKETRLADLNRIAPPRPLHLRLDDLAGGADRRRIAVSPLPGLPPELEPVMPTRPIAAAGDLWAPYLTKHYGPSRLVMLRLDSDSGAWAEVAAADLPEKTRLSRGCLLAGRVLHGYAVVGGGTILLSLLPSLQPDHLFFAFDCATHTLAAVATNEAMKFRYTPIHGRGVYVEEDDTIYFLSGIFLRAYKLCRDHQGEYRMALPTKVDCLCPFGAEGYGFLTHLGDRVMCAVWISVDLPCNCDALHVVITTFRVEGNGGGSSGEPFVPTGVQILHSTCRQLDMSPGKPSIESSFEFCFLHSFVSQWFQYEESNLETTMPLKGMEAAISSTVVEPFKILAACCSKILNGLVHSRSIMLYNDSAIQMNKSVYIICQVASRSSVFKIDILDGRLTCHDKTLTPLCTMDTFTCDDDRDLMNRPLPWHFVHSGEYINAVPHLESDLFEFSLHQGTLNIVSEKRPVDAELSIALVLQVGGRIIALSDTLQSFYYLSRTYKWMHCSTYGLPDLERKVNLSGFVVLSNDSFMVSDADTSCCFLLDLQMGRWSAVFPFEEHIRSLECGMELLSSCCSGTGFLSGKSVFVDGFIYTCIDEGVAAYEVVEEGDSYYLGNQIELKFLWRVYWESDRMCLDCVGKDKTSSAITLCVVQGGNYKTCHGSRRSQHHVYITTVQIKTKRTHDGKFKPETITHVDICTSFIEMNERKTWTSNCFAIDP</sequence>
<accession>A0ABC9DYU8</accession>
<dbReference type="AlphaFoldDB" id="A0ABC9DYU8"/>